<organism evidence="1 2">
    <name type="scientific">Armillaria ostoyae</name>
    <name type="common">Armillaria root rot fungus</name>
    <dbReference type="NCBI Taxonomy" id="47428"/>
    <lineage>
        <taxon>Eukaryota</taxon>
        <taxon>Fungi</taxon>
        <taxon>Dikarya</taxon>
        <taxon>Basidiomycota</taxon>
        <taxon>Agaricomycotina</taxon>
        <taxon>Agaricomycetes</taxon>
        <taxon>Agaricomycetidae</taxon>
        <taxon>Agaricales</taxon>
        <taxon>Marasmiineae</taxon>
        <taxon>Physalacriaceae</taxon>
        <taxon>Armillaria</taxon>
    </lineage>
</organism>
<dbReference type="Proteomes" id="UP000219338">
    <property type="component" value="Unassembled WGS sequence"/>
</dbReference>
<evidence type="ECO:0000313" key="2">
    <source>
        <dbReference type="Proteomes" id="UP000219338"/>
    </source>
</evidence>
<dbReference type="EMBL" id="FUEG01000073">
    <property type="protein sequence ID" value="SJL18877.1"/>
    <property type="molecule type" value="Genomic_DNA"/>
</dbReference>
<name>A0A284SCY8_ARMOS</name>
<gene>
    <name evidence="1" type="ORF">ARMOST_22479</name>
</gene>
<evidence type="ECO:0000313" key="1">
    <source>
        <dbReference type="EMBL" id="SJL18877.1"/>
    </source>
</evidence>
<dbReference type="OMA" id="KCARTHS"/>
<reference evidence="2" key="1">
    <citation type="journal article" date="2017" name="Nat. Ecol. Evol.">
        <title>Genome expansion and lineage-specific genetic innovations in the forest pathogenic fungi Armillaria.</title>
        <authorList>
            <person name="Sipos G."/>
            <person name="Prasanna A.N."/>
            <person name="Walter M.C."/>
            <person name="O'Connor E."/>
            <person name="Balint B."/>
            <person name="Krizsan K."/>
            <person name="Kiss B."/>
            <person name="Hess J."/>
            <person name="Varga T."/>
            <person name="Slot J."/>
            <person name="Riley R."/>
            <person name="Boka B."/>
            <person name="Rigling D."/>
            <person name="Barry K."/>
            <person name="Lee J."/>
            <person name="Mihaltcheva S."/>
            <person name="LaButti K."/>
            <person name="Lipzen A."/>
            <person name="Waldron R."/>
            <person name="Moloney N.M."/>
            <person name="Sperisen C."/>
            <person name="Kredics L."/>
            <person name="Vagvoelgyi C."/>
            <person name="Patrignani A."/>
            <person name="Fitzpatrick D."/>
            <person name="Nagy I."/>
            <person name="Doyle S."/>
            <person name="Anderson J.B."/>
            <person name="Grigoriev I.V."/>
            <person name="Gueldener U."/>
            <person name="Muensterkoetter M."/>
            <person name="Nagy L.G."/>
        </authorList>
    </citation>
    <scope>NUCLEOTIDE SEQUENCE [LARGE SCALE GENOMIC DNA]</scope>
    <source>
        <strain evidence="2">C18/9</strain>
    </source>
</reference>
<accession>A0A284SCY8</accession>
<sequence>MRDVRDPDALWIYSSSPLWIDNLRSLTHPSYDLHILRHDSAFGLRRIEFENTRLSRKAEAELLTWLDGQTNVVSLHFPFLDDDDDDASPPMLLPPHLHDTFTHTEATLLPNLTILHASPHLIILFAPSRPLIDASVTISTPIYAGFRPTTTLESLPPSVRCLRFTFNSVGKRTEEKTLHSAIVVCPAIEELEIEGEAGEECWCSIVPHFKYLRVLLMRKPGTAEVKTAKEELDERFPLPKCARTHSTSSTISHSGHSMAVSERAHAVRLANACPALQCVVFPNRVQWHRPSPLPRSQSSPCLPFDDLFVKKINCDVPPPPPPRKVIPLAEQRFMRGEQCFDLNNSDDDDSLFFKPSQSRQSNSIQRYQEQVEVEVHGAGKMVMVLV</sequence>
<dbReference type="AlphaFoldDB" id="A0A284SCY8"/>
<dbReference type="OrthoDB" id="3259156at2759"/>
<proteinExistence type="predicted"/>
<protein>
    <submittedName>
        <fullName evidence="1">Uncharacterized protein</fullName>
    </submittedName>
</protein>
<keyword evidence="2" id="KW-1185">Reference proteome</keyword>
<dbReference type="STRING" id="47428.A0A284SCY8"/>